<evidence type="ECO:0000313" key="1">
    <source>
        <dbReference type="EMBL" id="CAB4121754.1"/>
    </source>
</evidence>
<feature type="non-terminal residue" evidence="1">
    <location>
        <position position="1"/>
    </location>
</feature>
<gene>
    <name evidence="1" type="ORF">UFOVP16_1</name>
</gene>
<sequence length="75" mass="8045">HQQVLLVPLVVLPLAVAVVTEAVPLSMAAQGLTEHYPAAAAVVVVEHVPQNYLVQVALAVQDMRRFSHGKNICSH</sequence>
<dbReference type="EMBL" id="LR796155">
    <property type="protein sequence ID" value="CAB4121754.1"/>
    <property type="molecule type" value="Genomic_DNA"/>
</dbReference>
<organism evidence="1">
    <name type="scientific">uncultured Caudovirales phage</name>
    <dbReference type="NCBI Taxonomy" id="2100421"/>
    <lineage>
        <taxon>Viruses</taxon>
        <taxon>Duplodnaviria</taxon>
        <taxon>Heunggongvirae</taxon>
        <taxon>Uroviricota</taxon>
        <taxon>Caudoviricetes</taxon>
        <taxon>Peduoviridae</taxon>
        <taxon>Maltschvirus</taxon>
        <taxon>Maltschvirus maltsch</taxon>
    </lineage>
</organism>
<reference evidence="1" key="1">
    <citation type="submission" date="2020-04" db="EMBL/GenBank/DDBJ databases">
        <authorList>
            <person name="Chiriac C."/>
            <person name="Salcher M."/>
            <person name="Ghai R."/>
            <person name="Kavagutti S V."/>
        </authorList>
    </citation>
    <scope>NUCLEOTIDE SEQUENCE</scope>
</reference>
<protein>
    <submittedName>
        <fullName evidence="1">Uncharacterized protein</fullName>
    </submittedName>
</protein>
<accession>A0A6J5KI44</accession>
<proteinExistence type="predicted"/>
<name>A0A6J5KI44_9CAUD</name>